<gene>
    <name evidence="1" type="ORF">SAMN04488137_2172</name>
</gene>
<dbReference type="Proteomes" id="UP000199544">
    <property type="component" value="Unassembled WGS sequence"/>
</dbReference>
<dbReference type="AlphaFoldDB" id="A0A1G9WHT9"/>
<name>A0A1G9WHT9_9BACL</name>
<evidence type="ECO:0000313" key="2">
    <source>
        <dbReference type="Proteomes" id="UP000199544"/>
    </source>
</evidence>
<proteinExistence type="predicted"/>
<protein>
    <submittedName>
        <fullName evidence="1">Uncharacterized protein</fullName>
    </submittedName>
</protein>
<keyword evidence="2" id="KW-1185">Reference proteome</keyword>
<organism evidence="1 2">
    <name type="scientific">Fictibacillus solisalsi</name>
    <dbReference type="NCBI Taxonomy" id="459525"/>
    <lineage>
        <taxon>Bacteria</taxon>
        <taxon>Bacillati</taxon>
        <taxon>Bacillota</taxon>
        <taxon>Bacilli</taxon>
        <taxon>Bacillales</taxon>
        <taxon>Fictibacillaceae</taxon>
        <taxon>Fictibacillus</taxon>
    </lineage>
</organism>
<dbReference type="RefSeq" id="WP_280138800.1">
    <property type="nucleotide sequence ID" value="NZ_FNHW01000001.1"/>
</dbReference>
<accession>A0A1G9WHT9</accession>
<reference evidence="2" key="1">
    <citation type="submission" date="2016-10" db="EMBL/GenBank/DDBJ databases">
        <authorList>
            <person name="Varghese N."/>
            <person name="Submissions S."/>
        </authorList>
    </citation>
    <scope>NUCLEOTIDE SEQUENCE [LARGE SCALE GENOMIC DNA]</scope>
    <source>
        <strain evidence="2">CGMCC 1.6854</strain>
    </source>
</reference>
<evidence type="ECO:0000313" key="1">
    <source>
        <dbReference type="EMBL" id="SDM83813.1"/>
    </source>
</evidence>
<sequence>MAEERSEKPNEITNHMDDEQLFMVVKKTYEHIEVIKYQDDK</sequence>
<dbReference type="EMBL" id="FNHW01000001">
    <property type="protein sequence ID" value="SDM83813.1"/>
    <property type="molecule type" value="Genomic_DNA"/>
</dbReference>